<evidence type="ECO:0000256" key="4">
    <source>
        <dbReference type="RuleBase" id="RU003513"/>
    </source>
</evidence>
<evidence type="ECO:0000256" key="2">
    <source>
        <dbReference type="ARBA" id="ARBA00038209"/>
    </source>
</evidence>
<accession>A0A3N0AZY4</accession>
<gene>
    <name evidence="6" type="ORF">DMP08_10400</name>
</gene>
<reference evidence="7" key="1">
    <citation type="submission" date="2018-05" db="EMBL/GenBank/DDBJ databases">
        <title>Genome Sequencing of selected type strains of the family Eggerthellaceae.</title>
        <authorList>
            <person name="Danylec N."/>
            <person name="Stoll D.A."/>
            <person name="Doetsch A."/>
            <person name="Huch M."/>
        </authorList>
    </citation>
    <scope>NUCLEOTIDE SEQUENCE [LARGE SCALE GENOMIC DNA]</scope>
    <source>
        <strain evidence="7">DSM 16106</strain>
    </source>
</reference>
<dbReference type="PANTHER" id="PTHR43174">
    <property type="entry name" value="UDP-N-ACETYLGLUCOSAMINE 2-EPIMERASE"/>
    <property type="match status" value="1"/>
</dbReference>
<dbReference type="Proteomes" id="UP000278632">
    <property type="component" value="Unassembled WGS sequence"/>
</dbReference>
<dbReference type="CDD" id="cd03786">
    <property type="entry name" value="GTB_UDP-GlcNAc_2-Epimerase"/>
    <property type="match status" value="1"/>
</dbReference>
<feature type="domain" description="UDP-N-acetylglucosamine 2-epimerase" evidence="5">
    <location>
        <begin position="21"/>
        <end position="362"/>
    </location>
</feature>
<keyword evidence="7" id="KW-1185">Reference proteome</keyword>
<dbReference type="RefSeq" id="WP_123192821.1">
    <property type="nucleotide sequence ID" value="NZ_QICD01000027.1"/>
</dbReference>
<dbReference type="InterPro" id="IPR003331">
    <property type="entry name" value="UDP_GlcNAc_Epimerase_2_dom"/>
</dbReference>
<dbReference type="InterPro" id="IPR029767">
    <property type="entry name" value="WecB-like"/>
</dbReference>
<evidence type="ECO:0000313" key="6">
    <source>
        <dbReference type="EMBL" id="RNL40431.1"/>
    </source>
</evidence>
<organism evidence="6 7">
    <name type="scientific">Paraeggerthella hongkongensis</name>
    <dbReference type="NCBI Taxonomy" id="230658"/>
    <lineage>
        <taxon>Bacteria</taxon>
        <taxon>Bacillati</taxon>
        <taxon>Actinomycetota</taxon>
        <taxon>Coriobacteriia</taxon>
        <taxon>Eggerthellales</taxon>
        <taxon>Eggerthellaceae</taxon>
        <taxon>Paraeggerthella</taxon>
    </lineage>
</organism>
<evidence type="ECO:0000256" key="1">
    <source>
        <dbReference type="ARBA" id="ARBA00023235"/>
    </source>
</evidence>
<protein>
    <recommendedName>
        <fullName evidence="3">UDP-N-acetylglucosamine 2-epimerase (non-hydrolyzing)</fullName>
        <ecNumber evidence="3">5.1.3.14</ecNumber>
    </recommendedName>
</protein>
<name>A0A3N0AZY4_9ACTN</name>
<proteinExistence type="inferred from homology"/>
<evidence type="ECO:0000256" key="3">
    <source>
        <dbReference type="ARBA" id="ARBA00038858"/>
    </source>
</evidence>
<comment type="caution">
    <text evidence="6">The sequence shown here is derived from an EMBL/GenBank/DDBJ whole genome shotgun (WGS) entry which is preliminary data.</text>
</comment>
<dbReference type="OrthoDB" id="9803238at2"/>
<dbReference type="SUPFAM" id="SSF53756">
    <property type="entry name" value="UDP-Glycosyltransferase/glycogen phosphorylase"/>
    <property type="match status" value="1"/>
</dbReference>
<dbReference type="AlphaFoldDB" id="A0A3N0AZY4"/>
<evidence type="ECO:0000313" key="7">
    <source>
        <dbReference type="Proteomes" id="UP000278632"/>
    </source>
</evidence>
<comment type="similarity">
    <text evidence="2 4">Belongs to the UDP-N-acetylglucosamine 2-epimerase family.</text>
</comment>
<dbReference type="NCBIfam" id="TIGR00236">
    <property type="entry name" value="wecB"/>
    <property type="match status" value="1"/>
</dbReference>
<dbReference type="EC" id="5.1.3.14" evidence="3"/>
<dbReference type="EMBL" id="QICD01000027">
    <property type="protein sequence ID" value="RNL40431.1"/>
    <property type="molecule type" value="Genomic_DNA"/>
</dbReference>
<keyword evidence="1 4" id="KW-0413">Isomerase</keyword>
<dbReference type="GO" id="GO:0008761">
    <property type="term" value="F:UDP-N-acetylglucosamine 2-epimerase activity"/>
    <property type="evidence" value="ECO:0007669"/>
    <property type="project" value="UniProtKB-EC"/>
</dbReference>
<dbReference type="Pfam" id="PF02350">
    <property type="entry name" value="Epimerase_2"/>
    <property type="match status" value="1"/>
</dbReference>
<dbReference type="Gene3D" id="3.40.50.2000">
    <property type="entry name" value="Glycogen Phosphorylase B"/>
    <property type="match status" value="2"/>
</dbReference>
<sequence>MRVLSIFGTRPEAIKMAPLVKKLESEPLIDSVLCVTGQHREMLDQVLEAFHLEPDFDLAVMKSEQTLSSITTGVLSGITDTLETVHPDLILVHGDTTTSMSAALGAFYQQIPIGHVEAGLRTHNRYSPFPEEMNRKLVSALATFHFAPTQKNKDALYKEGIVDRVWVTGNTALDAFAYTMRNDYKFNCTELNRVDFSRPTILLTAHRRENLGEPLRNICSAIHNVCAQRPDAQVVYPVHLNPSVQNTVREILGDLPNVILVDPVDVIDMHNLMALCSFVMTDSGGLQEEAPFLDKPVLVLRRETEREEIIETGAAILVGTETTTIEIEMKKLLDDKKLYQAMAAAACPYGDGHAAERIVKHILSATSGGMNA</sequence>
<evidence type="ECO:0000259" key="5">
    <source>
        <dbReference type="Pfam" id="PF02350"/>
    </source>
</evidence>
<dbReference type="PANTHER" id="PTHR43174:SF2">
    <property type="entry name" value="UDP-N-ACETYLGLUCOSAMINE 2-EPIMERASE"/>
    <property type="match status" value="1"/>
</dbReference>